<evidence type="ECO:0000256" key="3">
    <source>
        <dbReference type="ARBA" id="ARBA00022692"/>
    </source>
</evidence>
<keyword evidence="4 6" id="KW-1133">Transmembrane helix</keyword>
<evidence type="ECO:0000256" key="1">
    <source>
        <dbReference type="ARBA" id="ARBA00004141"/>
    </source>
</evidence>
<protein>
    <submittedName>
        <fullName evidence="7">Uncharacterized protein</fullName>
    </submittedName>
</protein>
<gene>
    <name evidence="7" type="ORF">Syun_027622</name>
</gene>
<evidence type="ECO:0000256" key="6">
    <source>
        <dbReference type="SAM" id="Phobius"/>
    </source>
</evidence>
<name>A0AAP0EFZ3_9MAGN</name>
<keyword evidence="5 6" id="KW-0472">Membrane</keyword>
<comment type="caution">
    <text evidence="7">The sequence shown here is derived from an EMBL/GenBank/DDBJ whole genome shotgun (WGS) entry which is preliminary data.</text>
</comment>
<dbReference type="PANTHER" id="PTHR31621:SF0">
    <property type="entry name" value="PROTEIN DMP6"/>
    <property type="match status" value="1"/>
</dbReference>
<feature type="transmembrane region" description="Helical" evidence="6">
    <location>
        <begin position="143"/>
        <end position="162"/>
    </location>
</feature>
<keyword evidence="3 6" id="KW-0812">Transmembrane</keyword>
<comment type="subcellular location">
    <subcellularLocation>
        <location evidence="1">Membrane</location>
        <topology evidence="1">Multi-pass membrane protein</topology>
    </subcellularLocation>
</comment>
<dbReference type="InterPro" id="IPR007770">
    <property type="entry name" value="DMP"/>
</dbReference>
<dbReference type="GO" id="GO:0016020">
    <property type="term" value="C:membrane"/>
    <property type="evidence" value="ECO:0007669"/>
    <property type="project" value="UniProtKB-SubCell"/>
</dbReference>
<dbReference type="GO" id="GO:0005737">
    <property type="term" value="C:cytoplasm"/>
    <property type="evidence" value="ECO:0007669"/>
    <property type="project" value="UniProtKB-ARBA"/>
</dbReference>
<dbReference type="Proteomes" id="UP001420932">
    <property type="component" value="Unassembled WGS sequence"/>
</dbReference>
<keyword evidence="8" id="KW-1185">Reference proteome</keyword>
<proteinExistence type="inferred from homology"/>
<dbReference type="Pfam" id="PF05078">
    <property type="entry name" value="DUF679"/>
    <property type="match status" value="1"/>
</dbReference>
<feature type="transmembrane region" description="Helical" evidence="6">
    <location>
        <begin position="52"/>
        <end position="72"/>
    </location>
</feature>
<evidence type="ECO:0000256" key="5">
    <source>
        <dbReference type="ARBA" id="ARBA00023136"/>
    </source>
</evidence>
<dbReference type="AlphaFoldDB" id="A0AAP0EFZ3"/>
<reference evidence="7 8" key="1">
    <citation type="submission" date="2024-01" db="EMBL/GenBank/DDBJ databases">
        <title>Genome assemblies of Stephania.</title>
        <authorList>
            <person name="Yang L."/>
        </authorList>
    </citation>
    <scope>NUCLEOTIDE SEQUENCE [LARGE SCALE GENOMIC DNA]</scope>
    <source>
        <strain evidence="7">YNDBR</strain>
        <tissue evidence="7">Leaf</tissue>
    </source>
</reference>
<dbReference type="EMBL" id="JBBNAF010000012">
    <property type="protein sequence ID" value="KAK9092711.1"/>
    <property type="molecule type" value="Genomic_DNA"/>
</dbReference>
<sequence>MAMDMIKVEDQNKDQEVPLLSSDHTIIKLRDTAERNFVQKAINQTFKSTAHLANLLPTGTVLAFHLLAPIFTNQGHCDPISRSMASALVALCGLSCFLLCFTDSIRDGSGNVIYGVATLGGLWIIDGSVCVLPELREAYRLKFIDFLHAFMSVLVFAAVALFDQNVVDCFYPAPSEQAKEVLTSLPVGIGVMCSMFFIAFPSKRNGIGFPLSAN</sequence>
<evidence type="ECO:0000313" key="8">
    <source>
        <dbReference type="Proteomes" id="UP001420932"/>
    </source>
</evidence>
<dbReference type="GO" id="GO:0010256">
    <property type="term" value="P:endomembrane system organization"/>
    <property type="evidence" value="ECO:0007669"/>
    <property type="project" value="TreeGrafter"/>
</dbReference>
<organism evidence="7 8">
    <name type="scientific">Stephania yunnanensis</name>
    <dbReference type="NCBI Taxonomy" id="152371"/>
    <lineage>
        <taxon>Eukaryota</taxon>
        <taxon>Viridiplantae</taxon>
        <taxon>Streptophyta</taxon>
        <taxon>Embryophyta</taxon>
        <taxon>Tracheophyta</taxon>
        <taxon>Spermatophyta</taxon>
        <taxon>Magnoliopsida</taxon>
        <taxon>Ranunculales</taxon>
        <taxon>Menispermaceae</taxon>
        <taxon>Menispermoideae</taxon>
        <taxon>Cissampelideae</taxon>
        <taxon>Stephania</taxon>
    </lineage>
</organism>
<accession>A0AAP0EFZ3</accession>
<feature type="transmembrane region" description="Helical" evidence="6">
    <location>
        <begin position="182"/>
        <end position="200"/>
    </location>
</feature>
<evidence type="ECO:0000256" key="2">
    <source>
        <dbReference type="ARBA" id="ARBA00008707"/>
    </source>
</evidence>
<comment type="similarity">
    <text evidence="2">Belongs to the plant DMP1 protein family.</text>
</comment>
<feature type="transmembrane region" description="Helical" evidence="6">
    <location>
        <begin position="111"/>
        <end position="131"/>
    </location>
</feature>
<feature type="transmembrane region" description="Helical" evidence="6">
    <location>
        <begin position="84"/>
        <end position="105"/>
    </location>
</feature>
<dbReference type="PANTHER" id="PTHR31621">
    <property type="entry name" value="PROTEIN DMP3"/>
    <property type="match status" value="1"/>
</dbReference>
<evidence type="ECO:0000313" key="7">
    <source>
        <dbReference type="EMBL" id="KAK9092711.1"/>
    </source>
</evidence>
<evidence type="ECO:0000256" key="4">
    <source>
        <dbReference type="ARBA" id="ARBA00022989"/>
    </source>
</evidence>